<dbReference type="GO" id="GO:0051082">
    <property type="term" value="F:unfolded protein binding"/>
    <property type="evidence" value="ECO:0007669"/>
    <property type="project" value="UniProtKB-UniRule"/>
</dbReference>
<proteinExistence type="inferred from homology"/>
<evidence type="ECO:0000256" key="1">
    <source>
        <dbReference type="ARBA" id="ARBA00004191"/>
    </source>
</evidence>
<feature type="binding site" evidence="9">
    <location>
        <position position="492"/>
    </location>
    <ligand>
        <name>ATP</name>
        <dbReference type="ChEBI" id="CHEBI:30616"/>
    </ligand>
</feature>
<dbReference type="PANTHER" id="PTHR45633">
    <property type="entry name" value="60 KDA HEAT SHOCK PROTEIN, MITOCHONDRIAL"/>
    <property type="match status" value="1"/>
</dbReference>
<keyword evidence="13" id="KW-1185">Reference proteome</keyword>
<dbReference type="SUPFAM" id="SSF52029">
    <property type="entry name" value="GroEL apical domain-like"/>
    <property type="match status" value="1"/>
</dbReference>
<dbReference type="AlphaFoldDB" id="A0A1G6IN15"/>
<evidence type="ECO:0000256" key="10">
    <source>
        <dbReference type="RuleBase" id="RU000418"/>
    </source>
</evidence>
<accession>A0A1G6IN15</accession>
<dbReference type="Gene3D" id="1.10.560.10">
    <property type="entry name" value="GroEL-like equatorial domain"/>
    <property type="match status" value="1"/>
</dbReference>
<dbReference type="Pfam" id="PF00118">
    <property type="entry name" value="Cpn60_TCP1"/>
    <property type="match status" value="1"/>
</dbReference>
<dbReference type="InterPro" id="IPR027413">
    <property type="entry name" value="GROEL-like_equatorial_sf"/>
</dbReference>
<evidence type="ECO:0000256" key="7">
    <source>
        <dbReference type="ARBA" id="ARBA00023235"/>
    </source>
</evidence>
<evidence type="ECO:0000256" key="5">
    <source>
        <dbReference type="ARBA" id="ARBA00022840"/>
    </source>
</evidence>
<dbReference type="SUPFAM" id="SSF54849">
    <property type="entry name" value="GroEL-intermediate domain like"/>
    <property type="match status" value="1"/>
</dbReference>
<evidence type="ECO:0000256" key="11">
    <source>
        <dbReference type="RuleBase" id="RU000419"/>
    </source>
</evidence>
<dbReference type="InterPro" id="IPR027410">
    <property type="entry name" value="TCP-1-like_intermed_sf"/>
</dbReference>
<comment type="subunit">
    <text evidence="9 11">Forms a cylinder of 14 subunits composed of two heptameric rings stacked back-to-back. Interacts with the co-chaperonin GroES.</text>
</comment>
<dbReference type="RefSeq" id="WP_092613835.1">
    <property type="nucleotide sequence ID" value="NZ_FMYF01000019.1"/>
</dbReference>
<dbReference type="GO" id="GO:0009408">
    <property type="term" value="P:response to heat"/>
    <property type="evidence" value="ECO:0007669"/>
    <property type="project" value="UniProtKB-ARBA"/>
</dbReference>
<dbReference type="GO" id="GO:0042026">
    <property type="term" value="P:protein refolding"/>
    <property type="evidence" value="ECO:0007669"/>
    <property type="project" value="UniProtKB-UniRule"/>
</dbReference>
<keyword evidence="9" id="KW-0963">Cytoplasm</keyword>
<gene>
    <name evidence="9" type="primary">groEL</name>
    <name evidence="9" type="synonym">groL</name>
    <name evidence="12" type="ORF">GA0111570_11911</name>
</gene>
<feature type="binding site" evidence="9">
    <location>
        <begin position="86"/>
        <end position="90"/>
    </location>
    <ligand>
        <name>ATP</name>
        <dbReference type="ChEBI" id="CHEBI:30616"/>
    </ligand>
</feature>
<protein>
    <recommendedName>
        <fullName evidence="9">Chaperonin GroEL</fullName>
        <ecNumber evidence="9">5.6.1.7</ecNumber>
    </recommendedName>
    <alternativeName>
        <fullName evidence="9">60 kDa chaperonin</fullName>
    </alternativeName>
    <alternativeName>
        <fullName evidence="9">Chaperonin-60</fullName>
        <shortName evidence="9">Cpn60</shortName>
    </alternativeName>
</protein>
<dbReference type="NCBIfam" id="NF009489">
    <property type="entry name" value="PRK12851.1"/>
    <property type="match status" value="1"/>
</dbReference>
<dbReference type="InterPro" id="IPR018370">
    <property type="entry name" value="Chaperonin_Cpn60_CS"/>
</dbReference>
<evidence type="ECO:0000256" key="3">
    <source>
        <dbReference type="ARBA" id="ARBA00006607"/>
    </source>
</evidence>
<keyword evidence="7 9" id="KW-0413">Isomerase</keyword>
<dbReference type="PROSITE" id="PS00296">
    <property type="entry name" value="CHAPERONINS_CPN60"/>
    <property type="match status" value="1"/>
</dbReference>
<keyword evidence="6 9" id="KW-0143">Chaperone</keyword>
<comment type="caution">
    <text evidence="9">Lacks conserved residue(s) required for the propagation of feature annotation.</text>
</comment>
<dbReference type="PRINTS" id="PR00298">
    <property type="entry name" value="CHAPERONIN60"/>
</dbReference>
<dbReference type="OrthoDB" id="9766614at2"/>
<dbReference type="InterPro" id="IPR027409">
    <property type="entry name" value="GroEL-like_apical_dom_sf"/>
</dbReference>
<evidence type="ECO:0000313" key="12">
    <source>
        <dbReference type="EMBL" id="SDC07879.1"/>
    </source>
</evidence>
<reference evidence="12 13" key="1">
    <citation type="submission" date="2016-06" db="EMBL/GenBank/DDBJ databases">
        <authorList>
            <person name="Olsen C.W."/>
            <person name="Carey S."/>
            <person name="Hinshaw L."/>
            <person name="Karasin A.I."/>
        </authorList>
    </citation>
    <scope>NUCLEOTIDE SEQUENCE [LARGE SCALE GENOMIC DNA]</scope>
    <source>
        <strain evidence="12 13">LZ-22</strain>
    </source>
</reference>
<feature type="binding site" evidence="9">
    <location>
        <begin position="29"/>
        <end position="32"/>
    </location>
    <ligand>
        <name>ATP</name>
        <dbReference type="ChEBI" id="CHEBI:30616"/>
    </ligand>
</feature>
<dbReference type="EMBL" id="FMYF01000019">
    <property type="protein sequence ID" value="SDC07879.1"/>
    <property type="molecule type" value="Genomic_DNA"/>
</dbReference>
<dbReference type="GO" id="GO:0042603">
    <property type="term" value="C:capsule"/>
    <property type="evidence" value="ECO:0007669"/>
    <property type="project" value="UniProtKB-SubCell"/>
</dbReference>
<dbReference type="HAMAP" id="MF_00600">
    <property type="entry name" value="CH60"/>
    <property type="match status" value="1"/>
</dbReference>
<sequence length="530" mass="56341">MAKQLQFDEEARRSLERGVDILANTVKVTLGPKGRYVVLDKKWGAPTITNDGVTVARDVELDDPFENLGAQLAKEVATKTNDVAGDGTTTATVLAQAMVHEGLRAVAAGSNPIELKRGIDKAVAIVSDELAKQARQIETTEDMASVATISSRDEQIGALIADAFDKVGKDGVITVDESQTFGTELEFTEGMQFDKGYLSPYMVTDTERMEAVLENPYILLNSGKISSMNELLPLLEKVIGAGGQLFIVAEDVDGEALSTLVVNKIRGTFTSVAVKAPAFGDRRKAMLQDMAILTGGQVVAPEVGLKLDQVGLDVLGRARRIVVTKDNTTIVDGAGDAAEVEGRVSQLLAEIQHTDSDWDREKLQERVAKLAGGVCVIKVGAATEVELKETKHRIEDAVSATRAAIEEGIVAGGGAALIHASRVLRDSTLEGDERVGSEIIRKAVVEPLRWIAENGGEQGYVITARVAEMEPGHGYNAATGEYGDLIAQGVIDPVKVTRSALTNAASIASLLLTTETLVVEKPADDSAGQE</sequence>
<dbReference type="NCBIfam" id="NF009487">
    <property type="entry name" value="PRK12849.1"/>
    <property type="match status" value="1"/>
</dbReference>
<evidence type="ECO:0000256" key="2">
    <source>
        <dbReference type="ARBA" id="ARBA00004241"/>
    </source>
</evidence>
<keyword evidence="5 9" id="KW-0067">ATP-binding</keyword>
<organism evidence="12 13">
    <name type="scientific">Raineyella antarctica</name>
    <dbReference type="NCBI Taxonomy" id="1577474"/>
    <lineage>
        <taxon>Bacteria</taxon>
        <taxon>Bacillati</taxon>
        <taxon>Actinomycetota</taxon>
        <taxon>Actinomycetes</taxon>
        <taxon>Propionibacteriales</taxon>
        <taxon>Propionibacteriaceae</taxon>
        <taxon>Raineyella</taxon>
    </lineage>
</organism>
<evidence type="ECO:0000256" key="6">
    <source>
        <dbReference type="ARBA" id="ARBA00023186"/>
    </source>
</evidence>
<evidence type="ECO:0000256" key="8">
    <source>
        <dbReference type="ARBA" id="ARBA00025702"/>
    </source>
</evidence>
<dbReference type="GO" id="GO:0005737">
    <property type="term" value="C:cytoplasm"/>
    <property type="evidence" value="ECO:0007669"/>
    <property type="project" value="UniProtKB-SubCell"/>
</dbReference>
<comment type="similarity">
    <text evidence="3 9 10">Belongs to the chaperonin (HSP60) family.</text>
</comment>
<dbReference type="EC" id="5.6.1.7" evidence="9"/>
<dbReference type="GO" id="GO:0009986">
    <property type="term" value="C:cell surface"/>
    <property type="evidence" value="ECO:0007669"/>
    <property type="project" value="UniProtKB-SubCell"/>
</dbReference>
<dbReference type="Gene3D" id="3.50.7.10">
    <property type="entry name" value="GroEL"/>
    <property type="match status" value="1"/>
</dbReference>
<dbReference type="InterPro" id="IPR001844">
    <property type="entry name" value="Cpn60/GroEL"/>
</dbReference>
<keyword evidence="4 9" id="KW-0547">Nucleotide-binding</keyword>
<evidence type="ECO:0000313" key="13">
    <source>
        <dbReference type="Proteomes" id="UP000199086"/>
    </source>
</evidence>
<comment type="subcellular location">
    <subcellularLocation>
        <location evidence="2">Cell surface</location>
    </subcellularLocation>
    <subcellularLocation>
        <location evidence="9">Cytoplasm</location>
    </subcellularLocation>
    <subcellularLocation>
        <location evidence="8">Secreted</location>
        <location evidence="8">Capsule</location>
    </subcellularLocation>
    <subcellularLocation>
        <location evidence="1">Secreted</location>
        <location evidence="1">Cell wall</location>
    </subcellularLocation>
</comment>
<dbReference type="Proteomes" id="UP000199086">
    <property type="component" value="Unassembled WGS sequence"/>
</dbReference>
<dbReference type="FunFam" id="3.50.7.10:FF:000001">
    <property type="entry name" value="60 kDa chaperonin"/>
    <property type="match status" value="1"/>
</dbReference>
<comment type="function">
    <text evidence="9 11">Together with its co-chaperonin GroES, plays an essential role in assisting protein folding. The GroEL-GroES system forms a nano-cage that allows encapsulation of the non-native substrate proteins and provides a physical environment optimized to promote and accelerate protein folding.</text>
</comment>
<dbReference type="CDD" id="cd03344">
    <property type="entry name" value="GroEL"/>
    <property type="match status" value="1"/>
</dbReference>
<dbReference type="GO" id="GO:0005524">
    <property type="term" value="F:ATP binding"/>
    <property type="evidence" value="ECO:0007669"/>
    <property type="project" value="UniProtKB-UniRule"/>
</dbReference>
<dbReference type="SUPFAM" id="SSF48592">
    <property type="entry name" value="GroEL equatorial domain-like"/>
    <property type="match status" value="1"/>
</dbReference>
<dbReference type="GO" id="GO:0140662">
    <property type="term" value="F:ATP-dependent protein folding chaperone"/>
    <property type="evidence" value="ECO:0007669"/>
    <property type="project" value="InterPro"/>
</dbReference>
<dbReference type="Gene3D" id="3.30.260.10">
    <property type="entry name" value="TCP-1-like chaperonin intermediate domain"/>
    <property type="match status" value="1"/>
</dbReference>
<dbReference type="InterPro" id="IPR002423">
    <property type="entry name" value="Cpn60/GroEL/TCP-1"/>
</dbReference>
<evidence type="ECO:0000256" key="9">
    <source>
        <dbReference type="HAMAP-Rule" id="MF_00600"/>
    </source>
</evidence>
<dbReference type="GO" id="GO:0016853">
    <property type="term" value="F:isomerase activity"/>
    <property type="evidence" value="ECO:0007669"/>
    <property type="project" value="UniProtKB-KW"/>
</dbReference>
<feature type="binding site" evidence="9">
    <location>
        <begin position="476"/>
        <end position="478"/>
    </location>
    <ligand>
        <name>ATP</name>
        <dbReference type="ChEBI" id="CHEBI:30616"/>
    </ligand>
</feature>
<dbReference type="NCBIfam" id="NF000592">
    <property type="entry name" value="PRK00013.1"/>
    <property type="match status" value="1"/>
</dbReference>
<evidence type="ECO:0000256" key="4">
    <source>
        <dbReference type="ARBA" id="ARBA00022741"/>
    </source>
</evidence>
<feature type="binding site" evidence="9">
    <location>
        <position position="413"/>
    </location>
    <ligand>
        <name>ATP</name>
        <dbReference type="ChEBI" id="CHEBI:30616"/>
    </ligand>
</feature>
<name>A0A1G6IN15_9ACTN</name>
<dbReference type="STRING" id="1577474.GA0111570_11911"/>
<dbReference type="NCBIfam" id="TIGR02348">
    <property type="entry name" value="GroEL"/>
    <property type="match status" value="1"/>
</dbReference>
<dbReference type="NCBIfam" id="NF009488">
    <property type="entry name" value="PRK12850.1"/>
    <property type="match status" value="1"/>
</dbReference>